<dbReference type="AlphaFoldDB" id="A0A382UPL3"/>
<sequence length="117" mass="13575">MSCDDTHDTTEGREEDYYLALYTNDVIYDISKDNSYTSVAYNTLPLQRVFWSSPDSFDVYYQGILLRYCIINYSTYAREDGSGKQMIYLDKSMIGKTLTIIGCLDTDYCIESHFDVK</sequence>
<proteinExistence type="predicted"/>
<organism evidence="1">
    <name type="scientific">marine metagenome</name>
    <dbReference type="NCBI Taxonomy" id="408172"/>
    <lineage>
        <taxon>unclassified sequences</taxon>
        <taxon>metagenomes</taxon>
        <taxon>ecological metagenomes</taxon>
    </lineage>
</organism>
<gene>
    <name evidence="1" type="ORF">METZ01_LOCUS388599</name>
</gene>
<name>A0A382UPL3_9ZZZZ</name>
<protein>
    <submittedName>
        <fullName evidence="1">Uncharacterized protein</fullName>
    </submittedName>
</protein>
<dbReference type="EMBL" id="UINC01145546">
    <property type="protein sequence ID" value="SVD35745.1"/>
    <property type="molecule type" value="Genomic_DNA"/>
</dbReference>
<accession>A0A382UPL3</accession>
<evidence type="ECO:0000313" key="1">
    <source>
        <dbReference type="EMBL" id="SVD35745.1"/>
    </source>
</evidence>
<reference evidence="1" key="1">
    <citation type="submission" date="2018-05" db="EMBL/GenBank/DDBJ databases">
        <authorList>
            <person name="Lanie J.A."/>
            <person name="Ng W.-L."/>
            <person name="Kazmierczak K.M."/>
            <person name="Andrzejewski T.M."/>
            <person name="Davidsen T.M."/>
            <person name="Wayne K.J."/>
            <person name="Tettelin H."/>
            <person name="Glass J.I."/>
            <person name="Rusch D."/>
            <person name="Podicherti R."/>
            <person name="Tsui H.-C.T."/>
            <person name="Winkler M.E."/>
        </authorList>
    </citation>
    <scope>NUCLEOTIDE SEQUENCE</scope>
</reference>